<sequence>MRFMLALLALPTTITAAALSEKNYPCFGCPVDADPQSPDIKELEPRLTAYFNKHSQSEYYGCLKEITKAKKQVVVGAKYELTVLFQESASKKDDNTHDCSASEGSKTECELAVWVQIWLNQYHITGHCVNPALE</sequence>
<keyword evidence="4" id="KW-0732">Signal</keyword>
<protein>
    <submittedName>
        <fullName evidence="6">Kininogen-1</fullName>
    </submittedName>
</protein>
<evidence type="ECO:0000256" key="4">
    <source>
        <dbReference type="SAM" id="SignalP"/>
    </source>
</evidence>
<dbReference type="InterPro" id="IPR046350">
    <property type="entry name" value="Cystatin_sf"/>
</dbReference>
<dbReference type="PANTHER" id="PTHR46186">
    <property type="entry name" value="CYSTATIN"/>
    <property type="match status" value="1"/>
</dbReference>
<dbReference type="Proteomes" id="UP001338125">
    <property type="component" value="Unassembled WGS sequence"/>
</dbReference>
<dbReference type="SMART" id="SM00043">
    <property type="entry name" value="CY"/>
    <property type="match status" value="1"/>
</dbReference>
<evidence type="ECO:0000313" key="6">
    <source>
        <dbReference type="EMBL" id="KAK5994834.1"/>
    </source>
</evidence>
<reference evidence="6 7" key="1">
    <citation type="submission" date="2024-01" db="EMBL/GenBank/DDBJ databases">
        <title>Complete genome of Cladobotryum mycophilum ATHUM6906.</title>
        <authorList>
            <person name="Christinaki A.C."/>
            <person name="Myridakis A.I."/>
            <person name="Kouvelis V.N."/>
        </authorList>
    </citation>
    <scope>NUCLEOTIDE SEQUENCE [LARGE SCALE GENOMIC DNA]</scope>
    <source>
        <strain evidence="6 7">ATHUM6906</strain>
    </source>
</reference>
<evidence type="ECO:0000256" key="1">
    <source>
        <dbReference type="ARBA" id="ARBA00009403"/>
    </source>
</evidence>
<dbReference type="InterPro" id="IPR000010">
    <property type="entry name" value="Cystatin_dom"/>
</dbReference>
<proteinExistence type="inferred from homology"/>
<evidence type="ECO:0000259" key="5">
    <source>
        <dbReference type="SMART" id="SM00043"/>
    </source>
</evidence>
<name>A0ABR0SS09_9HYPO</name>
<keyword evidence="3" id="KW-0789">Thiol protease inhibitor</keyword>
<keyword evidence="2" id="KW-0646">Protease inhibitor</keyword>
<feature type="domain" description="Cystatin" evidence="5">
    <location>
        <begin position="25"/>
        <end position="130"/>
    </location>
</feature>
<dbReference type="PANTHER" id="PTHR46186:SF2">
    <property type="entry name" value="CYSTATIN"/>
    <property type="match status" value="1"/>
</dbReference>
<evidence type="ECO:0000256" key="2">
    <source>
        <dbReference type="ARBA" id="ARBA00022690"/>
    </source>
</evidence>
<feature type="signal peptide" evidence="4">
    <location>
        <begin position="1"/>
        <end position="16"/>
    </location>
</feature>
<keyword evidence="7" id="KW-1185">Reference proteome</keyword>
<dbReference type="Pfam" id="PF00031">
    <property type="entry name" value="Cystatin"/>
    <property type="match status" value="1"/>
</dbReference>
<gene>
    <name evidence="6" type="ORF">PT974_03220</name>
</gene>
<organism evidence="6 7">
    <name type="scientific">Cladobotryum mycophilum</name>
    <dbReference type="NCBI Taxonomy" id="491253"/>
    <lineage>
        <taxon>Eukaryota</taxon>
        <taxon>Fungi</taxon>
        <taxon>Dikarya</taxon>
        <taxon>Ascomycota</taxon>
        <taxon>Pezizomycotina</taxon>
        <taxon>Sordariomycetes</taxon>
        <taxon>Hypocreomycetidae</taxon>
        <taxon>Hypocreales</taxon>
        <taxon>Hypocreaceae</taxon>
        <taxon>Cladobotryum</taxon>
    </lineage>
</organism>
<comment type="caution">
    <text evidence="6">The sequence shown here is derived from an EMBL/GenBank/DDBJ whole genome shotgun (WGS) entry which is preliminary data.</text>
</comment>
<dbReference type="EMBL" id="JAVFKD010000004">
    <property type="protein sequence ID" value="KAK5994834.1"/>
    <property type="molecule type" value="Genomic_DNA"/>
</dbReference>
<comment type="similarity">
    <text evidence="1">Belongs to the cystatin family.</text>
</comment>
<dbReference type="Gene3D" id="3.10.450.10">
    <property type="match status" value="1"/>
</dbReference>
<accession>A0ABR0SS09</accession>
<evidence type="ECO:0000313" key="7">
    <source>
        <dbReference type="Proteomes" id="UP001338125"/>
    </source>
</evidence>
<dbReference type="SUPFAM" id="SSF54403">
    <property type="entry name" value="Cystatin/monellin"/>
    <property type="match status" value="1"/>
</dbReference>
<evidence type="ECO:0000256" key="3">
    <source>
        <dbReference type="ARBA" id="ARBA00022704"/>
    </source>
</evidence>
<feature type="chain" id="PRO_5045437891" evidence="4">
    <location>
        <begin position="17"/>
        <end position="134"/>
    </location>
</feature>
<dbReference type="CDD" id="cd00042">
    <property type="entry name" value="CY"/>
    <property type="match status" value="1"/>
</dbReference>